<protein>
    <submittedName>
        <fullName evidence="2">(rape) hypothetical protein</fullName>
    </submittedName>
</protein>
<dbReference type="Proteomes" id="UP001295469">
    <property type="component" value="Chromosome A02"/>
</dbReference>
<accession>A0A816X1G5</accession>
<evidence type="ECO:0000256" key="1">
    <source>
        <dbReference type="SAM" id="MobiDB-lite"/>
    </source>
</evidence>
<proteinExistence type="predicted"/>
<dbReference type="Gramene" id="CDX97310">
    <property type="protein sequence ID" value="CDX97310"/>
    <property type="gene ID" value="GSBRNA2T00104368001"/>
</dbReference>
<dbReference type="EMBL" id="HG994356">
    <property type="protein sequence ID" value="CAF2141427.1"/>
    <property type="molecule type" value="Genomic_DNA"/>
</dbReference>
<name>A0A816X1G5_BRANA</name>
<dbReference type="AlphaFoldDB" id="A0A816X1G5"/>
<evidence type="ECO:0000313" key="2">
    <source>
        <dbReference type="EMBL" id="CAF2141427.1"/>
    </source>
</evidence>
<organism evidence="2">
    <name type="scientific">Brassica napus</name>
    <name type="common">Rape</name>
    <dbReference type="NCBI Taxonomy" id="3708"/>
    <lineage>
        <taxon>Eukaryota</taxon>
        <taxon>Viridiplantae</taxon>
        <taxon>Streptophyta</taxon>
        <taxon>Embryophyta</taxon>
        <taxon>Tracheophyta</taxon>
        <taxon>Spermatophyta</taxon>
        <taxon>Magnoliopsida</taxon>
        <taxon>eudicotyledons</taxon>
        <taxon>Gunneridae</taxon>
        <taxon>Pentapetalae</taxon>
        <taxon>rosids</taxon>
        <taxon>malvids</taxon>
        <taxon>Brassicales</taxon>
        <taxon>Brassicaceae</taxon>
        <taxon>Brassiceae</taxon>
        <taxon>Brassica</taxon>
    </lineage>
</organism>
<feature type="region of interest" description="Disordered" evidence="1">
    <location>
        <begin position="1"/>
        <end position="38"/>
    </location>
</feature>
<gene>
    <name evidence="2" type="ORF">DARMORV10_A02P25240.1</name>
</gene>
<reference evidence="2" key="1">
    <citation type="submission" date="2021-01" db="EMBL/GenBank/DDBJ databases">
        <authorList>
            <consortium name="Genoscope - CEA"/>
            <person name="William W."/>
        </authorList>
    </citation>
    <scope>NUCLEOTIDE SEQUENCE</scope>
</reference>
<sequence>MNAPDRSMTDVAKSQLGPIIHAKCRPESNGGDMEESSQ</sequence>